<comment type="subcellular location">
    <subcellularLocation>
        <location evidence="1 9">Cell membrane</location>
        <topology evidence="1 9">Multi-pass membrane protein</topology>
    </subcellularLocation>
</comment>
<feature type="transmembrane region" description="Helical" evidence="10">
    <location>
        <begin position="56"/>
        <end position="74"/>
    </location>
</feature>
<accession>A0A917G308</accession>
<dbReference type="AlphaFoldDB" id="A0A917G308"/>
<evidence type="ECO:0000256" key="8">
    <source>
        <dbReference type="ARBA" id="ARBA00023251"/>
    </source>
</evidence>
<proteinExistence type="inferred from homology"/>
<dbReference type="SUPFAM" id="SSF103481">
    <property type="entry name" value="Multidrug resistance efflux transporter EmrE"/>
    <property type="match status" value="1"/>
</dbReference>
<keyword evidence="7 10" id="KW-0472">Membrane</keyword>
<keyword evidence="4" id="KW-1003">Cell membrane</keyword>
<dbReference type="Gene3D" id="1.10.3730.20">
    <property type="match status" value="1"/>
</dbReference>
<evidence type="ECO:0000256" key="3">
    <source>
        <dbReference type="ARBA" id="ARBA00022448"/>
    </source>
</evidence>
<reference evidence="11" key="1">
    <citation type="journal article" date="2014" name="Int. J. Syst. Evol. Microbiol.">
        <title>Complete genome sequence of Corynebacterium casei LMG S-19264T (=DSM 44701T), isolated from a smear-ripened cheese.</title>
        <authorList>
            <consortium name="US DOE Joint Genome Institute (JGI-PGF)"/>
            <person name="Walter F."/>
            <person name="Albersmeier A."/>
            <person name="Kalinowski J."/>
            <person name="Ruckert C."/>
        </authorList>
    </citation>
    <scope>NUCLEOTIDE SEQUENCE</scope>
    <source>
        <strain evidence="11">CCM 7905</strain>
    </source>
</reference>
<comment type="caution">
    <text evidence="11">The sequence shown here is derived from an EMBL/GenBank/DDBJ whole genome shotgun (WGS) entry which is preliminary data.</text>
</comment>
<evidence type="ECO:0000256" key="5">
    <source>
        <dbReference type="ARBA" id="ARBA00022692"/>
    </source>
</evidence>
<dbReference type="Pfam" id="PF00893">
    <property type="entry name" value="Multi_Drug_Res"/>
    <property type="match status" value="1"/>
</dbReference>
<evidence type="ECO:0000313" key="12">
    <source>
        <dbReference type="Proteomes" id="UP000654257"/>
    </source>
</evidence>
<dbReference type="GO" id="GO:0046677">
    <property type="term" value="P:response to antibiotic"/>
    <property type="evidence" value="ECO:0007669"/>
    <property type="project" value="UniProtKB-KW"/>
</dbReference>
<evidence type="ECO:0000256" key="9">
    <source>
        <dbReference type="RuleBase" id="RU003942"/>
    </source>
</evidence>
<dbReference type="EMBL" id="BMCU01000004">
    <property type="protein sequence ID" value="GGG19338.1"/>
    <property type="molecule type" value="Genomic_DNA"/>
</dbReference>
<evidence type="ECO:0000256" key="10">
    <source>
        <dbReference type="SAM" id="Phobius"/>
    </source>
</evidence>
<organism evidence="11 12">
    <name type="scientific">Rhodococcoides trifolii</name>
    <dbReference type="NCBI Taxonomy" id="908250"/>
    <lineage>
        <taxon>Bacteria</taxon>
        <taxon>Bacillati</taxon>
        <taxon>Actinomycetota</taxon>
        <taxon>Actinomycetes</taxon>
        <taxon>Mycobacteriales</taxon>
        <taxon>Nocardiaceae</taxon>
        <taxon>Rhodococcoides</taxon>
    </lineage>
</organism>
<protein>
    <recommendedName>
        <fullName evidence="13">QacE family quaternary ammonium compound efflux SMR transporter</fullName>
    </recommendedName>
</protein>
<feature type="transmembrane region" description="Helical" evidence="10">
    <location>
        <begin position="86"/>
        <end position="106"/>
    </location>
</feature>
<evidence type="ECO:0000256" key="6">
    <source>
        <dbReference type="ARBA" id="ARBA00022989"/>
    </source>
</evidence>
<sequence length="107" mass="10955">MAYVFLIGAILCEVMATLALRVAARGRTAFYVLVVAGYAGGFVGLILVLRQGLALGVAYGIWVACGVALTAVASKFLFAEPLTRRMLAGIALIVAGVLVVELGAAAV</sequence>
<evidence type="ECO:0000256" key="7">
    <source>
        <dbReference type="ARBA" id="ARBA00023136"/>
    </source>
</evidence>
<dbReference type="InterPro" id="IPR045324">
    <property type="entry name" value="Small_multidrug_res"/>
</dbReference>
<dbReference type="InterPro" id="IPR000390">
    <property type="entry name" value="Small_drug/metabolite_transptr"/>
</dbReference>
<dbReference type="InterPro" id="IPR037185">
    <property type="entry name" value="EmrE-like"/>
</dbReference>
<evidence type="ECO:0000256" key="2">
    <source>
        <dbReference type="ARBA" id="ARBA00007822"/>
    </source>
</evidence>
<reference evidence="11" key="2">
    <citation type="submission" date="2020-09" db="EMBL/GenBank/DDBJ databases">
        <authorList>
            <person name="Sun Q."/>
            <person name="Sedlacek I."/>
        </authorList>
    </citation>
    <scope>NUCLEOTIDE SEQUENCE</scope>
    <source>
        <strain evidence="11">CCM 7905</strain>
    </source>
</reference>
<keyword evidence="12" id="KW-1185">Reference proteome</keyword>
<keyword evidence="5 9" id="KW-0812">Transmembrane</keyword>
<comment type="similarity">
    <text evidence="2">Belongs to the drug/metabolite transporter (DMT) superfamily. Small multidrug resistance (SMR) (TC 2.A.7.1) family. Mmr subfamily.</text>
</comment>
<evidence type="ECO:0008006" key="13">
    <source>
        <dbReference type="Google" id="ProtNLM"/>
    </source>
</evidence>
<dbReference type="Proteomes" id="UP000654257">
    <property type="component" value="Unassembled WGS sequence"/>
</dbReference>
<evidence type="ECO:0000313" key="11">
    <source>
        <dbReference type="EMBL" id="GGG19338.1"/>
    </source>
</evidence>
<dbReference type="GO" id="GO:0022857">
    <property type="term" value="F:transmembrane transporter activity"/>
    <property type="evidence" value="ECO:0007669"/>
    <property type="project" value="InterPro"/>
</dbReference>
<keyword evidence="8" id="KW-0046">Antibiotic resistance</keyword>
<name>A0A917G308_9NOCA</name>
<dbReference type="PANTHER" id="PTHR30561">
    <property type="entry name" value="SMR FAMILY PROTON-DEPENDENT DRUG EFFLUX TRANSPORTER SUGE"/>
    <property type="match status" value="1"/>
</dbReference>
<dbReference type="PANTHER" id="PTHR30561:SF1">
    <property type="entry name" value="MULTIDRUG TRANSPORTER EMRE"/>
    <property type="match status" value="1"/>
</dbReference>
<evidence type="ECO:0000256" key="4">
    <source>
        <dbReference type="ARBA" id="ARBA00022475"/>
    </source>
</evidence>
<dbReference type="RefSeq" id="WP_188546332.1">
    <property type="nucleotide sequence ID" value="NZ_BMCU01000004.1"/>
</dbReference>
<dbReference type="GO" id="GO:0005886">
    <property type="term" value="C:plasma membrane"/>
    <property type="evidence" value="ECO:0007669"/>
    <property type="project" value="UniProtKB-SubCell"/>
</dbReference>
<evidence type="ECO:0000256" key="1">
    <source>
        <dbReference type="ARBA" id="ARBA00004651"/>
    </source>
</evidence>
<keyword evidence="6 10" id="KW-1133">Transmembrane helix</keyword>
<gene>
    <name evidence="11" type="ORF">GCM10007304_36570</name>
</gene>
<keyword evidence="3" id="KW-0813">Transport</keyword>
<feature type="transmembrane region" description="Helical" evidence="10">
    <location>
        <begin position="29"/>
        <end position="49"/>
    </location>
</feature>